<evidence type="ECO:0000313" key="2">
    <source>
        <dbReference type="Proteomes" id="UP000178184"/>
    </source>
</evidence>
<comment type="caution">
    <text evidence="1">The sequence shown here is derived from an EMBL/GenBank/DDBJ whole genome shotgun (WGS) entry which is preliminary data.</text>
</comment>
<accession>A0A1F6WP10</accession>
<dbReference type="STRING" id="1801764.A2903_01240"/>
<dbReference type="InterPro" id="IPR050696">
    <property type="entry name" value="FtsA/MreB"/>
</dbReference>
<protein>
    <recommendedName>
        <fullName evidence="3">SHS2 domain-containing protein</fullName>
    </recommendedName>
</protein>
<dbReference type="InterPro" id="IPR043129">
    <property type="entry name" value="ATPase_NBD"/>
</dbReference>
<dbReference type="InterPro" id="IPR005883">
    <property type="entry name" value="PilM"/>
</dbReference>
<name>A0A1F6WP10_9BACT</name>
<dbReference type="CDD" id="cd24049">
    <property type="entry name" value="ASKHA_NBD_PilM"/>
    <property type="match status" value="1"/>
</dbReference>
<sequence length="359" mass="39757">MARSKLFRFFPIPEYIVMPSFGLEISERTVKYVEMKDTPEGLIVNHYGIEHIPDGAIQKGIVVDSTKLLPILTTIRKNKKVEAVCVSIPEEQVYTFQQEIELIPGVEIRDSILLNIEGYIPVPADTVEFDYDVISTNGNRVKIQVAAVERNVVESYIEVCNNAGMQVVACEYECQALARALTKPGGTSVVYIIDIGHASTTASVVQNGIVVSSSTIMRGGEEITLAISKALNIPNEEAEIIKHKIGMNGKDKYVQLPEILSQAYLPLFTEIIDQYNAWLTYVKTRETTYHPIDSIQIVGTEALTPGFMDLLQASFHKTVVLANVWTRVETVSTRVPLINFKDSLIYGTAIGLALGAFEV</sequence>
<reference evidence="1 2" key="1">
    <citation type="journal article" date="2016" name="Nat. Commun.">
        <title>Thousands of microbial genomes shed light on interconnected biogeochemical processes in an aquifer system.</title>
        <authorList>
            <person name="Anantharaman K."/>
            <person name="Brown C.T."/>
            <person name="Hug L.A."/>
            <person name="Sharon I."/>
            <person name="Castelle C.J."/>
            <person name="Probst A.J."/>
            <person name="Thomas B.C."/>
            <person name="Singh A."/>
            <person name="Wilkins M.J."/>
            <person name="Karaoz U."/>
            <person name="Brodie E.L."/>
            <person name="Williams K.H."/>
            <person name="Hubbard S.S."/>
            <person name="Banfield J.F."/>
        </authorList>
    </citation>
    <scope>NUCLEOTIDE SEQUENCE [LARGE SCALE GENOMIC DNA]</scope>
</reference>
<dbReference type="PANTHER" id="PTHR32432">
    <property type="entry name" value="CELL DIVISION PROTEIN FTSA-RELATED"/>
    <property type="match status" value="1"/>
</dbReference>
<dbReference type="Gene3D" id="3.30.1490.300">
    <property type="match status" value="1"/>
</dbReference>
<dbReference type="AlphaFoldDB" id="A0A1F6WP10"/>
<proteinExistence type="predicted"/>
<dbReference type="PANTHER" id="PTHR32432:SF3">
    <property type="entry name" value="ETHANOLAMINE UTILIZATION PROTEIN EUTJ"/>
    <property type="match status" value="1"/>
</dbReference>
<dbReference type="Gene3D" id="3.30.420.40">
    <property type="match status" value="2"/>
</dbReference>
<evidence type="ECO:0000313" key="1">
    <source>
        <dbReference type="EMBL" id="OGI83475.1"/>
    </source>
</evidence>
<evidence type="ECO:0008006" key="3">
    <source>
        <dbReference type="Google" id="ProtNLM"/>
    </source>
</evidence>
<organism evidence="1 2">
    <name type="scientific">Candidatus Nomurabacteria bacterium RIFCSPLOWO2_01_FULL_33_17</name>
    <dbReference type="NCBI Taxonomy" id="1801764"/>
    <lineage>
        <taxon>Bacteria</taxon>
        <taxon>Candidatus Nomuraibacteriota</taxon>
    </lineage>
</organism>
<dbReference type="Pfam" id="PF11104">
    <property type="entry name" value="PilM_2"/>
    <property type="match status" value="1"/>
</dbReference>
<gene>
    <name evidence="1" type="ORF">A2903_01240</name>
</gene>
<dbReference type="EMBL" id="MFUO01000027">
    <property type="protein sequence ID" value="OGI83475.1"/>
    <property type="molecule type" value="Genomic_DNA"/>
</dbReference>
<dbReference type="SUPFAM" id="SSF53067">
    <property type="entry name" value="Actin-like ATPase domain"/>
    <property type="match status" value="2"/>
</dbReference>
<dbReference type="Proteomes" id="UP000178184">
    <property type="component" value="Unassembled WGS sequence"/>
</dbReference>